<dbReference type="InterPro" id="IPR036388">
    <property type="entry name" value="WH-like_DNA-bd_sf"/>
</dbReference>
<dbReference type="InterPro" id="IPR007367">
    <property type="entry name" value="DUF433"/>
</dbReference>
<proteinExistence type="predicted"/>
<dbReference type="SUPFAM" id="SSF46689">
    <property type="entry name" value="Homeodomain-like"/>
    <property type="match status" value="1"/>
</dbReference>
<dbReference type="Proteomes" id="UP000070463">
    <property type="component" value="Unassembled WGS sequence"/>
</dbReference>
<dbReference type="AlphaFoldDB" id="A0A133UVF1"/>
<protein>
    <recommendedName>
        <fullName evidence="3">DUF433 domain-containing protein</fullName>
    </recommendedName>
</protein>
<gene>
    <name evidence="1" type="ORF">AKJ37_00900</name>
</gene>
<dbReference type="PANTHER" id="PTHR34849:SF1">
    <property type="entry name" value="SLR0770 PROTEIN"/>
    <property type="match status" value="1"/>
</dbReference>
<sequence length="87" mass="9836">MVELNEGLLIVKTKGVVGGAARIEGSRVRVSDIAVDYDYHGLSPEEIAEQYPTISTSDVHAALSYYRKNPEKIRKEIKERENAFKER</sequence>
<evidence type="ECO:0000313" key="2">
    <source>
        <dbReference type="Proteomes" id="UP000070463"/>
    </source>
</evidence>
<reference evidence="1 2" key="1">
    <citation type="journal article" date="2016" name="Sci. Rep.">
        <title>Metabolic traits of an uncultured archaeal lineage -MSBL1- from brine pools of the Red Sea.</title>
        <authorList>
            <person name="Mwirichia R."/>
            <person name="Alam I."/>
            <person name="Rashid M."/>
            <person name="Vinu M."/>
            <person name="Ba-Alawi W."/>
            <person name="Anthony Kamau A."/>
            <person name="Kamanda Ngugi D."/>
            <person name="Goker M."/>
            <person name="Klenk H.P."/>
            <person name="Bajic V."/>
            <person name="Stingl U."/>
        </authorList>
    </citation>
    <scope>NUCLEOTIDE SEQUENCE [LARGE SCALE GENOMIC DNA]</scope>
    <source>
        <strain evidence="1">SCGC-AAA259I09</strain>
    </source>
</reference>
<dbReference type="EMBL" id="LHXR01000006">
    <property type="protein sequence ID" value="KXA98178.1"/>
    <property type="molecule type" value="Genomic_DNA"/>
</dbReference>
<organism evidence="1 2">
    <name type="scientific">candidate division MSBL1 archaeon SCGC-AAA259I09</name>
    <dbReference type="NCBI Taxonomy" id="1698267"/>
    <lineage>
        <taxon>Archaea</taxon>
        <taxon>Methanobacteriati</taxon>
        <taxon>Methanobacteriota</taxon>
        <taxon>candidate division MSBL1</taxon>
    </lineage>
</organism>
<name>A0A133UVF1_9EURY</name>
<dbReference type="InterPro" id="IPR009057">
    <property type="entry name" value="Homeodomain-like_sf"/>
</dbReference>
<evidence type="ECO:0008006" key="3">
    <source>
        <dbReference type="Google" id="ProtNLM"/>
    </source>
</evidence>
<evidence type="ECO:0000313" key="1">
    <source>
        <dbReference type="EMBL" id="KXA98178.1"/>
    </source>
</evidence>
<dbReference type="Pfam" id="PF04255">
    <property type="entry name" value="DUF433"/>
    <property type="match status" value="1"/>
</dbReference>
<accession>A0A133UVF1</accession>
<keyword evidence="2" id="KW-1185">Reference proteome</keyword>
<dbReference type="PATRIC" id="fig|1698267.3.peg.1399"/>
<comment type="caution">
    <text evidence="1">The sequence shown here is derived from an EMBL/GenBank/DDBJ whole genome shotgun (WGS) entry which is preliminary data.</text>
</comment>
<dbReference type="Gene3D" id="1.10.10.10">
    <property type="entry name" value="Winged helix-like DNA-binding domain superfamily/Winged helix DNA-binding domain"/>
    <property type="match status" value="1"/>
</dbReference>
<dbReference type="PANTHER" id="PTHR34849">
    <property type="entry name" value="SSL5025 PROTEIN"/>
    <property type="match status" value="1"/>
</dbReference>